<evidence type="ECO:0000259" key="6">
    <source>
        <dbReference type="Pfam" id="PF13281"/>
    </source>
</evidence>
<evidence type="ECO:0000256" key="3">
    <source>
        <dbReference type="ARBA" id="ARBA00022741"/>
    </source>
</evidence>
<keyword evidence="5" id="KW-0067">ATP-binding</keyword>
<dbReference type="Pfam" id="PF20309">
    <property type="entry name" value="DRHyd-ASK"/>
    <property type="match status" value="1"/>
</dbReference>
<gene>
    <name evidence="8" type="primary">Necator_chrII.g5053</name>
    <name evidence="8" type="ORF">RB195_017261</name>
</gene>
<dbReference type="Proteomes" id="UP001303046">
    <property type="component" value="Unassembled WGS sequence"/>
</dbReference>
<evidence type="ECO:0000313" key="9">
    <source>
        <dbReference type="Proteomes" id="UP001303046"/>
    </source>
</evidence>
<evidence type="ECO:0000259" key="7">
    <source>
        <dbReference type="Pfam" id="PF20309"/>
    </source>
</evidence>
<comment type="caution">
    <text evidence="8">The sequence shown here is derived from an EMBL/GenBank/DDBJ whole genome shotgun (WGS) entry which is preliminary data.</text>
</comment>
<dbReference type="PANTHER" id="PTHR11584">
    <property type="entry name" value="SERINE/THREONINE PROTEIN KINASE"/>
    <property type="match status" value="1"/>
</dbReference>
<keyword evidence="9" id="KW-1185">Reference proteome</keyword>
<keyword evidence="1" id="KW-0723">Serine/threonine-protein kinase</keyword>
<accession>A0ABR1C4G3</accession>
<feature type="domain" description="MAP3K TRAFs-binding" evidence="6">
    <location>
        <begin position="118"/>
        <end position="184"/>
    </location>
</feature>
<organism evidence="8 9">
    <name type="scientific">Necator americanus</name>
    <name type="common">Human hookworm</name>
    <dbReference type="NCBI Taxonomy" id="51031"/>
    <lineage>
        <taxon>Eukaryota</taxon>
        <taxon>Metazoa</taxon>
        <taxon>Ecdysozoa</taxon>
        <taxon>Nematoda</taxon>
        <taxon>Chromadorea</taxon>
        <taxon>Rhabditida</taxon>
        <taxon>Rhabditina</taxon>
        <taxon>Rhabditomorpha</taxon>
        <taxon>Strongyloidea</taxon>
        <taxon>Ancylostomatidae</taxon>
        <taxon>Bunostominae</taxon>
        <taxon>Necator</taxon>
    </lineage>
</organism>
<feature type="domain" description="MAP3K deoxyribohydrolase" evidence="7">
    <location>
        <begin position="68"/>
        <end position="103"/>
    </location>
</feature>
<keyword evidence="2" id="KW-0808">Transferase</keyword>
<evidence type="ECO:0000256" key="4">
    <source>
        <dbReference type="ARBA" id="ARBA00022777"/>
    </source>
</evidence>
<keyword evidence="4" id="KW-0418">Kinase</keyword>
<dbReference type="EMBL" id="JAVFWL010000002">
    <property type="protein sequence ID" value="KAK6733412.1"/>
    <property type="molecule type" value="Genomic_DNA"/>
</dbReference>
<protein>
    <recommendedName>
        <fullName evidence="10">Receptor ligand binding region domain-containing protein</fullName>
    </recommendedName>
</protein>
<name>A0ABR1C4G3_NECAM</name>
<evidence type="ECO:0000256" key="5">
    <source>
        <dbReference type="ARBA" id="ARBA00022840"/>
    </source>
</evidence>
<evidence type="ECO:0000256" key="2">
    <source>
        <dbReference type="ARBA" id="ARBA00022679"/>
    </source>
</evidence>
<dbReference type="Pfam" id="PF13281">
    <property type="entry name" value="MAP3K_TRAF_bd"/>
    <property type="match status" value="1"/>
</dbReference>
<keyword evidence="3" id="KW-0547">Nucleotide-binding</keyword>
<reference evidence="8 9" key="1">
    <citation type="submission" date="2023-08" db="EMBL/GenBank/DDBJ databases">
        <title>A Necator americanus chromosomal reference genome.</title>
        <authorList>
            <person name="Ilik V."/>
            <person name="Petrzelkova K.J."/>
            <person name="Pardy F."/>
            <person name="Fuh T."/>
            <person name="Niatou-Singa F.S."/>
            <person name="Gouil Q."/>
            <person name="Baker L."/>
            <person name="Ritchie M.E."/>
            <person name="Jex A.R."/>
            <person name="Gazzola D."/>
            <person name="Li H."/>
            <person name="Toshio Fujiwara R."/>
            <person name="Zhan B."/>
            <person name="Aroian R.V."/>
            <person name="Pafco B."/>
            <person name="Schwarz E.M."/>
        </authorList>
    </citation>
    <scope>NUCLEOTIDE SEQUENCE [LARGE SCALE GENOMIC DNA]</scope>
    <source>
        <strain evidence="8 9">Aroian</strain>
        <tissue evidence="8">Whole animal</tissue>
    </source>
</reference>
<evidence type="ECO:0000256" key="1">
    <source>
        <dbReference type="ARBA" id="ARBA00022527"/>
    </source>
</evidence>
<dbReference type="PANTHER" id="PTHR11584:SF394">
    <property type="entry name" value="APOPTOTIC SIGNAL-REGULATING KINASE 1, ISOFORM C"/>
    <property type="match status" value="1"/>
</dbReference>
<sequence>MEVCPIPLPPRSSVVPTAASTSFQRIPASTTTGSERMGTNFTRKLQVVIVIDQKVQKNLRVREMALKDVQNVADTLNVNLTQIDFDRLDFGEANALDTFYNADVALVDVTVQQQQPSLCYHIGVRESMNQSYNILMTYIAPDSEYHIIDALKKTHAHLPMIVYMKFPESNTLQSYDRNMNAHKSTAVIMDTSPGSYASTRKDDIIFASRVQFLLSVMP</sequence>
<evidence type="ECO:0000313" key="8">
    <source>
        <dbReference type="EMBL" id="KAK6733412.1"/>
    </source>
</evidence>
<dbReference type="InterPro" id="IPR046872">
    <property type="entry name" value="DRHyd-ASK"/>
</dbReference>
<evidence type="ECO:0008006" key="10">
    <source>
        <dbReference type="Google" id="ProtNLM"/>
    </source>
</evidence>
<proteinExistence type="predicted"/>
<dbReference type="InterPro" id="IPR025136">
    <property type="entry name" value="MAP3K_TRAF-bd"/>
</dbReference>